<dbReference type="PROSITE" id="PS00894">
    <property type="entry name" value="HTH_DEOR_1"/>
    <property type="match status" value="1"/>
</dbReference>
<evidence type="ECO:0000256" key="3">
    <source>
        <dbReference type="ARBA" id="ARBA00023163"/>
    </source>
</evidence>
<evidence type="ECO:0000259" key="4">
    <source>
        <dbReference type="PROSITE" id="PS51000"/>
    </source>
</evidence>
<evidence type="ECO:0000313" key="5">
    <source>
        <dbReference type="EMBL" id="MYL34352.1"/>
    </source>
</evidence>
<proteinExistence type="predicted"/>
<dbReference type="Proteomes" id="UP000468638">
    <property type="component" value="Unassembled WGS sequence"/>
</dbReference>
<dbReference type="PANTHER" id="PTHR30363">
    <property type="entry name" value="HTH-TYPE TRANSCRIPTIONAL REGULATOR SRLR-RELATED"/>
    <property type="match status" value="1"/>
</dbReference>
<name>A0A6I5A1N8_9BACI</name>
<sequence length="251" mass="28215">MLQIERRQYIIDQLNEQGNVHIEQLADDLNVSGMTVRRDLVAMEKEGKLVRSHGGAVLPDRITQEIPYQTKLTQYHEEKESIARKAAEMIPDHAKIMLDSGTTTLEIAKLIKHRSDLVVVTNDVKISMELLYSDLEVITTGGELQKNVGAFLGATVHELLKQIKVDLLFLGAHAIDLHHGFSAPTLEKAHIKKLMLQSATTSWVVADHSKFNKRAFAHVSHLDSIDGVITDQGLSEMNREKFTQDIQLYFA</sequence>
<dbReference type="InterPro" id="IPR001034">
    <property type="entry name" value="DeoR_HTH"/>
</dbReference>
<keyword evidence="3" id="KW-0804">Transcription</keyword>
<dbReference type="PANTHER" id="PTHR30363:SF44">
    <property type="entry name" value="AGA OPERON TRANSCRIPTIONAL REPRESSOR-RELATED"/>
    <property type="match status" value="1"/>
</dbReference>
<gene>
    <name evidence="5" type="ORF">GLW05_12155</name>
</gene>
<dbReference type="InterPro" id="IPR037171">
    <property type="entry name" value="NagB/RpiA_transferase-like"/>
</dbReference>
<dbReference type="InterPro" id="IPR036390">
    <property type="entry name" value="WH_DNA-bd_sf"/>
</dbReference>
<accession>A0A6I5A1N8</accession>
<comment type="caution">
    <text evidence="5">The sequence shown here is derived from an EMBL/GenBank/DDBJ whole genome shotgun (WGS) entry which is preliminary data.</text>
</comment>
<dbReference type="Gene3D" id="1.10.10.10">
    <property type="entry name" value="Winged helix-like DNA-binding domain superfamily/Winged helix DNA-binding domain"/>
    <property type="match status" value="1"/>
</dbReference>
<dbReference type="PRINTS" id="PR00037">
    <property type="entry name" value="HTHLACR"/>
</dbReference>
<reference evidence="5 6" key="1">
    <citation type="submission" date="2019-11" db="EMBL/GenBank/DDBJ databases">
        <title>Genome sequences of 17 halophilic strains isolated from different environments.</title>
        <authorList>
            <person name="Furrow R.E."/>
        </authorList>
    </citation>
    <scope>NUCLEOTIDE SEQUENCE [LARGE SCALE GENOMIC DNA]</scope>
    <source>
        <strain evidence="5 6">22514_16_FS</strain>
    </source>
</reference>
<dbReference type="Gene3D" id="3.40.50.1360">
    <property type="match status" value="1"/>
</dbReference>
<organism evidence="5 6">
    <name type="scientific">Pontibacillus yanchengensis</name>
    <dbReference type="NCBI Taxonomy" id="462910"/>
    <lineage>
        <taxon>Bacteria</taxon>
        <taxon>Bacillati</taxon>
        <taxon>Bacillota</taxon>
        <taxon>Bacilli</taxon>
        <taxon>Bacillales</taxon>
        <taxon>Bacillaceae</taxon>
        <taxon>Pontibacillus</taxon>
    </lineage>
</organism>
<dbReference type="OrthoDB" id="9798651at2"/>
<dbReference type="SUPFAM" id="SSF100950">
    <property type="entry name" value="NagB/RpiA/CoA transferase-like"/>
    <property type="match status" value="1"/>
</dbReference>
<evidence type="ECO:0000313" key="6">
    <source>
        <dbReference type="Proteomes" id="UP000468638"/>
    </source>
</evidence>
<evidence type="ECO:0000256" key="1">
    <source>
        <dbReference type="ARBA" id="ARBA00023015"/>
    </source>
</evidence>
<dbReference type="SMART" id="SM01134">
    <property type="entry name" value="DeoRC"/>
    <property type="match status" value="1"/>
</dbReference>
<dbReference type="InterPro" id="IPR018356">
    <property type="entry name" value="Tscrpt_reg_HTH_DeoR_CS"/>
</dbReference>
<dbReference type="SMART" id="SM00420">
    <property type="entry name" value="HTH_DEOR"/>
    <property type="match status" value="1"/>
</dbReference>
<dbReference type="SUPFAM" id="SSF46785">
    <property type="entry name" value="Winged helix' DNA-binding domain"/>
    <property type="match status" value="1"/>
</dbReference>
<keyword evidence="1" id="KW-0805">Transcription regulation</keyword>
<dbReference type="AlphaFoldDB" id="A0A6I5A1N8"/>
<feature type="domain" description="HTH deoR-type" evidence="4">
    <location>
        <begin position="3"/>
        <end position="58"/>
    </location>
</feature>
<dbReference type="InterPro" id="IPR050313">
    <property type="entry name" value="Carb_Metab_HTH_regulators"/>
</dbReference>
<dbReference type="RefSeq" id="WP_160848642.1">
    <property type="nucleotide sequence ID" value="NZ_WMEQ01000008.1"/>
</dbReference>
<evidence type="ECO:0000256" key="2">
    <source>
        <dbReference type="ARBA" id="ARBA00023125"/>
    </source>
</evidence>
<protein>
    <submittedName>
        <fullName evidence="5">DeoR family transcriptional regulator</fullName>
    </submittedName>
</protein>
<dbReference type="PROSITE" id="PS51000">
    <property type="entry name" value="HTH_DEOR_2"/>
    <property type="match status" value="1"/>
</dbReference>
<dbReference type="EMBL" id="WMEQ01000008">
    <property type="protein sequence ID" value="MYL34352.1"/>
    <property type="molecule type" value="Genomic_DNA"/>
</dbReference>
<dbReference type="InterPro" id="IPR014036">
    <property type="entry name" value="DeoR-like_C"/>
</dbReference>
<dbReference type="GO" id="GO:0003677">
    <property type="term" value="F:DNA binding"/>
    <property type="evidence" value="ECO:0007669"/>
    <property type="project" value="UniProtKB-KW"/>
</dbReference>
<dbReference type="GO" id="GO:0003700">
    <property type="term" value="F:DNA-binding transcription factor activity"/>
    <property type="evidence" value="ECO:0007669"/>
    <property type="project" value="InterPro"/>
</dbReference>
<dbReference type="InterPro" id="IPR036388">
    <property type="entry name" value="WH-like_DNA-bd_sf"/>
</dbReference>
<dbReference type="Pfam" id="PF00455">
    <property type="entry name" value="DeoRC"/>
    <property type="match status" value="1"/>
</dbReference>
<dbReference type="Pfam" id="PF08220">
    <property type="entry name" value="HTH_DeoR"/>
    <property type="match status" value="1"/>
</dbReference>
<keyword evidence="2" id="KW-0238">DNA-binding</keyword>